<dbReference type="AlphaFoldDB" id="A0A368T361"/>
<organism evidence="3 4">
    <name type="scientific">Marinitenerispora sediminis</name>
    <dbReference type="NCBI Taxonomy" id="1931232"/>
    <lineage>
        <taxon>Bacteria</taxon>
        <taxon>Bacillati</taxon>
        <taxon>Actinomycetota</taxon>
        <taxon>Actinomycetes</taxon>
        <taxon>Streptosporangiales</taxon>
        <taxon>Nocardiopsidaceae</taxon>
        <taxon>Marinitenerispora</taxon>
    </lineage>
</organism>
<dbReference type="SUPFAM" id="SSF53720">
    <property type="entry name" value="ALDH-like"/>
    <property type="match status" value="1"/>
</dbReference>
<dbReference type="Proteomes" id="UP000253318">
    <property type="component" value="Unassembled WGS sequence"/>
</dbReference>
<feature type="non-terminal residue" evidence="3">
    <location>
        <position position="107"/>
    </location>
</feature>
<accession>A0A368T361</accession>
<evidence type="ECO:0000256" key="1">
    <source>
        <dbReference type="ARBA" id="ARBA00023002"/>
    </source>
</evidence>
<dbReference type="EMBL" id="QEIN01000124">
    <property type="protein sequence ID" value="RCV56768.1"/>
    <property type="molecule type" value="Genomic_DNA"/>
</dbReference>
<reference evidence="3 4" key="1">
    <citation type="submission" date="2018-04" db="EMBL/GenBank/DDBJ databases">
        <title>Novel actinobacteria from marine sediment.</title>
        <authorList>
            <person name="Ng Z.Y."/>
            <person name="Tan G.Y.A."/>
        </authorList>
    </citation>
    <scope>NUCLEOTIDE SEQUENCE [LARGE SCALE GENOMIC DNA]</scope>
    <source>
        <strain evidence="3 4">TPS81</strain>
    </source>
</reference>
<dbReference type="InterPro" id="IPR016161">
    <property type="entry name" value="Ald_DH/histidinol_DH"/>
</dbReference>
<gene>
    <name evidence="3" type="ORF">DEF24_16285</name>
</gene>
<keyword evidence="1" id="KW-0560">Oxidoreductase</keyword>
<name>A0A368T361_9ACTN</name>
<comment type="caution">
    <text evidence="3">The sequence shown here is derived from an EMBL/GenBank/DDBJ whole genome shotgun (WGS) entry which is preliminary data.</text>
</comment>
<evidence type="ECO:0000313" key="4">
    <source>
        <dbReference type="Proteomes" id="UP000253318"/>
    </source>
</evidence>
<protein>
    <submittedName>
        <fullName evidence="3">1-pyrroline-5-carboxylate dehydrogenase</fullName>
    </submittedName>
</protein>
<keyword evidence="4" id="KW-1185">Reference proteome</keyword>
<proteinExistence type="predicted"/>
<dbReference type="Pfam" id="PF00171">
    <property type="entry name" value="Aldedh"/>
    <property type="match status" value="1"/>
</dbReference>
<feature type="domain" description="Aldehyde dehydrogenase" evidence="2">
    <location>
        <begin position="58"/>
        <end position="106"/>
    </location>
</feature>
<dbReference type="Gene3D" id="3.40.605.10">
    <property type="entry name" value="Aldehyde Dehydrogenase, Chain A, domain 1"/>
    <property type="match status" value="1"/>
</dbReference>
<dbReference type="RefSeq" id="WP_114398256.1">
    <property type="nucleotide sequence ID" value="NZ_QEIM01000064.1"/>
</dbReference>
<evidence type="ECO:0000259" key="2">
    <source>
        <dbReference type="Pfam" id="PF00171"/>
    </source>
</evidence>
<sequence>MDAVTNVPVPVNEPVLTYAPGSAERAELAAEIGRLGVGGAELAQTIGGELRFGAGPSIPLVVPHNRFHVLGRLPDATHEDARAAVAAAKAAAPGWREMAFDDRAAVF</sequence>
<dbReference type="GO" id="GO:0016491">
    <property type="term" value="F:oxidoreductase activity"/>
    <property type="evidence" value="ECO:0007669"/>
    <property type="project" value="UniProtKB-KW"/>
</dbReference>
<evidence type="ECO:0000313" key="3">
    <source>
        <dbReference type="EMBL" id="RCV56768.1"/>
    </source>
</evidence>
<dbReference type="InterPro" id="IPR016162">
    <property type="entry name" value="Ald_DH_N"/>
</dbReference>
<dbReference type="InterPro" id="IPR015590">
    <property type="entry name" value="Aldehyde_DH_dom"/>
</dbReference>